<keyword evidence="2" id="KW-0378">Hydrolase</keyword>
<comment type="similarity">
    <text evidence="1">Belongs to the 4-hydroxybenzoyl-CoA thioesterase family.</text>
</comment>
<evidence type="ECO:0000256" key="2">
    <source>
        <dbReference type="ARBA" id="ARBA00022801"/>
    </source>
</evidence>
<evidence type="ECO:0000256" key="1">
    <source>
        <dbReference type="ARBA" id="ARBA00005953"/>
    </source>
</evidence>
<organism evidence="3 4">
    <name type="scientific">Mycobacteroides franklinii</name>
    <dbReference type="NCBI Taxonomy" id="948102"/>
    <lineage>
        <taxon>Bacteria</taxon>
        <taxon>Bacillati</taxon>
        <taxon>Actinomycetota</taxon>
        <taxon>Actinomycetes</taxon>
        <taxon>Mycobacteriales</taxon>
        <taxon>Mycobacteriaceae</taxon>
        <taxon>Mycobacteroides</taxon>
    </lineage>
</organism>
<dbReference type="PANTHER" id="PTHR31793">
    <property type="entry name" value="4-HYDROXYBENZOYL-COA THIOESTERASE FAMILY MEMBER"/>
    <property type="match status" value="1"/>
</dbReference>
<dbReference type="PANTHER" id="PTHR31793:SF27">
    <property type="entry name" value="NOVEL THIOESTERASE SUPERFAMILY DOMAIN AND SAPOSIN A-TYPE DOMAIN CONTAINING PROTEIN (0610012H03RIK)"/>
    <property type="match status" value="1"/>
</dbReference>
<dbReference type="InterPro" id="IPR050563">
    <property type="entry name" value="4-hydroxybenzoyl-CoA_TE"/>
</dbReference>
<evidence type="ECO:0000313" key="3">
    <source>
        <dbReference type="EMBL" id="TDH18849.1"/>
    </source>
</evidence>
<reference evidence="3 4" key="1">
    <citation type="journal article" date="2019" name="Sci. Rep.">
        <title>Extended insight into the Mycobacterium chelonae-abscessus complex through whole genome sequencing of Mycobacterium salmoniphilum outbreak and Mycobacterium salmoniphilum-like strains.</title>
        <authorList>
            <person name="Behra P.R.K."/>
            <person name="Das S."/>
            <person name="Pettersson B.M.F."/>
            <person name="Shirreff L."/>
            <person name="DuCote T."/>
            <person name="Jacobsson K.G."/>
            <person name="Ennis D.G."/>
            <person name="Kirsebom L.A."/>
        </authorList>
    </citation>
    <scope>NUCLEOTIDE SEQUENCE [LARGE SCALE GENOMIC DNA]</scope>
    <source>
        <strain evidence="3 4">DSM 45524</strain>
    </source>
</reference>
<proteinExistence type="inferred from homology"/>
<name>A0A4R5P697_9MYCO</name>
<protein>
    <submittedName>
        <fullName evidence="3">Acyl-CoA thioesterase</fullName>
    </submittedName>
</protein>
<evidence type="ECO:0000313" key="4">
    <source>
        <dbReference type="Proteomes" id="UP000295627"/>
    </source>
</evidence>
<accession>A0A4R5P697</accession>
<dbReference type="InterPro" id="IPR029069">
    <property type="entry name" value="HotDog_dom_sf"/>
</dbReference>
<dbReference type="EMBL" id="RXLR01000019">
    <property type="protein sequence ID" value="TDH18849.1"/>
    <property type="molecule type" value="Genomic_DNA"/>
</dbReference>
<dbReference type="Pfam" id="PF13279">
    <property type="entry name" value="4HBT_2"/>
    <property type="match status" value="1"/>
</dbReference>
<dbReference type="GO" id="GO:0047617">
    <property type="term" value="F:fatty acyl-CoA hydrolase activity"/>
    <property type="evidence" value="ECO:0007669"/>
    <property type="project" value="TreeGrafter"/>
</dbReference>
<dbReference type="RefSeq" id="WP_078334105.1">
    <property type="nucleotide sequence ID" value="NZ_MAFQ01000006.1"/>
</dbReference>
<gene>
    <name evidence="3" type="ORF">EJ571_19815</name>
</gene>
<dbReference type="Proteomes" id="UP000295627">
    <property type="component" value="Unassembled WGS sequence"/>
</dbReference>
<dbReference type="AlphaFoldDB" id="A0A4R5P697"/>
<dbReference type="CDD" id="cd00586">
    <property type="entry name" value="4HBT"/>
    <property type="match status" value="1"/>
</dbReference>
<comment type="caution">
    <text evidence="3">The sequence shown here is derived from an EMBL/GenBank/DDBJ whole genome shotgun (WGS) entry which is preliminary data.</text>
</comment>
<sequence length="150" mass="16721">MTKPEQPAIPTKADFPVHRRHQTRWADNDVYGHVNNVVYYAWFDTAVNGWLMEAAGCDIRDLPAIGVVAETSCKYLAEVSFPDELSIGLALKHRGRSSVIYTLAVFKVVDGVVEETPRALGRFVHVYVDSDARTPVPIPEQVATALEQLR</sequence>
<dbReference type="Gene3D" id="3.10.129.10">
    <property type="entry name" value="Hotdog Thioesterase"/>
    <property type="match status" value="1"/>
</dbReference>
<dbReference type="SUPFAM" id="SSF54637">
    <property type="entry name" value="Thioesterase/thiol ester dehydrase-isomerase"/>
    <property type="match status" value="1"/>
</dbReference>